<dbReference type="AlphaFoldDB" id="A0A4Z1E377"/>
<proteinExistence type="predicted"/>
<dbReference type="InterPro" id="IPR056934">
    <property type="entry name" value="SH3_Rv0428c"/>
</dbReference>
<gene>
    <name evidence="2" type="ORF">SERN_2712</name>
</gene>
<dbReference type="RefSeq" id="WP_135850720.1">
    <property type="nucleotide sequence ID" value="NZ_RHPJ01000004.1"/>
</dbReference>
<evidence type="ECO:0000313" key="2">
    <source>
        <dbReference type="EMBL" id="TGO04121.1"/>
    </source>
</evidence>
<feature type="domain" description="Histone acetyltransferase Rv0428c-like SH3" evidence="1">
    <location>
        <begin position="10"/>
        <end position="63"/>
    </location>
</feature>
<name>A0A4Z1E377_9MICO</name>
<dbReference type="Proteomes" id="UP000297318">
    <property type="component" value="Unassembled WGS sequence"/>
</dbReference>
<comment type="caution">
    <text evidence="2">The sequence shown here is derived from an EMBL/GenBank/DDBJ whole genome shotgun (WGS) entry which is preliminary data.</text>
</comment>
<dbReference type="Pfam" id="PF24551">
    <property type="entry name" value="SH3_Rv0428c"/>
    <property type="match status" value="1"/>
</dbReference>
<evidence type="ECO:0000313" key="3">
    <source>
        <dbReference type="Proteomes" id="UP000297318"/>
    </source>
</evidence>
<dbReference type="OrthoDB" id="3631934at2"/>
<keyword evidence="3" id="KW-1185">Reference proteome</keyword>
<protein>
    <recommendedName>
        <fullName evidence="1">Histone acetyltransferase Rv0428c-like SH3 domain-containing protein</fullName>
    </recommendedName>
</protein>
<dbReference type="EMBL" id="RHPJ01000004">
    <property type="protein sequence ID" value="TGO04121.1"/>
    <property type="molecule type" value="Genomic_DNA"/>
</dbReference>
<sequence>MSDARANALQIGTRVTVRHRIDDDSHSLTDALGEVVALDDAAVMVRTRRGDVRISLAAVVAVRQVPPAPPRRAPRQPPQP</sequence>
<organism evidence="2 3">
    <name type="scientific">Serinibacter arcticus</name>
    <dbReference type="NCBI Taxonomy" id="1655435"/>
    <lineage>
        <taxon>Bacteria</taxon>
        <taxon>Bacillati</taxon>
        <taxon>Actinomycetota</taxon>
        <taxon>Actinomycetes</taxon>
        <taxon>Micrococcales</taxon>
        <taxon>Beutenbergiaceae</taxon>
        <taxon>Serinibacter</taxon>
    </lineage>
</organism>
<evidence type="ECO:0000259" key="1">
    <source>
        <dbReference type="Pfam" id="PF24551"/>
    </source>
</evidence>
<reference evidence="2 3" key="1">
    <citation type="submission" date="2018-11" db="EMBL/GenBank/DDBJ databases">
        <title>Complete genome sequencing of the Actinobacteria Serinibacter sp. K3-2.</title>
        <authorList>
            <person name="Rakitin A.L."/>
            <person name="Beletsky A.V."/>
            <person name="Mardanov A.V."/>
            <person name="Ravin N.V."/>
            <person name="Gromova A.S."/>
            <person name="Filippova S.N."/>
            <person name="Gal'Chenko V.F."/>
        </authorList>
    </citation>
    <scope>NUCLEOTIDE SEQUENCE [LARGE SCALE GENOMIC DNA]</scope>
    <source>
        <strain evidence="2 3">K3-2</strain>
    </source>
</reference>
<accession>A0A4Z1E377</accession>